<dbReference type="Proteomes" id="UP000801492">
    <property type="component" value="Unassembled WGS sequence"/>
</dbReference>
<dbReference type="PANTHER" id="PTHR47501">
    <property type="entry name" value="TRANSPOSASE-RELATED"/>
    <property type="match status" value="1"/>
</dbReference>
<reference evidence="1" key="1">
    <citation type="submission" date="2019-08" db="EMBL/GenBank/DDBJ databases">
        <title>The genome of the North American firefly Photinus pyralis.</title>
        <authorList>
            <consortium name="Photinus pyralis genome working group"/>
            <person name="Fallon T.R."/>
            <person name="Sander Lower S.E."/>
            <person name="Weng J.-K."/>
        </authorList>
    </citation>
    <scope>NUCLEOTIDE SEQUENCE</scope>
    <source>
        <strain evidence="1">TRF0915ILg1</strain>
        <tissue evidence="1">Whole body</tissue>
    </source>
</reference>
<feature type="non-terminal residue" evidence="1">
    <location>
        <position position="74"/>
    </location>
</feature>
<dbReference type="AlphaFoldDB" id="A0A8K0C6Z9"/>
<dbReference type="PANTHER" id="PTHR47501:SF6">
    <property type="match status" value="1"/>
</dbReference>
<organism evidence="1 2">
    <name type="scientific">Ignelater luminosus</name>
    <name type="common">Cucubano</name>
    <name type="synonym">Pyrophorus luminosus</name>
    <dbReference type="NCBI Taxonomy" id="2038154"/>
    <lineage>
        <taxon>Eukaryota</taxon>
        <taxon>Metazoa</taxon>
        <taxon>Ecdysozoa</taxon>
        <taxon>Arthropoda</taxon>
        <taxon>Hexapoda</taxon>
        <taxon>Insecta</taxon>
        <taxon>Pterygota</taxon>
        <taxon>Neoptera</taxon>
        <taxon>Endopterygota</taxon>
        <taxon>Coleoptera</taxon>
        <taxon>Polyphaga</taxon>
        <taxon>Elateriformia</taxon>
        <taxon>Elateroidea</taxon>
        <taxon>Elateridae</taxon>
        <taxon>Agrypninae</taxon>
        <taxon>Pyrophorini</taxon>
        <taxon>Ignelater</taxon>
    </lineage>
</organism>
<protein>
    <submittedName>
        <fullName evidence="1">Uncharacterized protein</fullName>
    </submittedName>
</protein>
<dbReference type="OrthoDB" id="8195018at2759"/>
<evidence type="ECO:0000313" key="2">
    <source>
        <dbReference type="Proteomes" id="UP000801492"/>
    </source>
</evidence>
<keyword evidence="2" id="KW-1185">Reference proteome</keyword>
<accession>A0A8K0C6Z9</accession>
<feature type="non-terminal residue" evidence="1">
    <location>
        <position position="1"/>
    </location>
</feature>
<sequence length="74" mass="8396">VNKLVINYIVEEMRPICTVKKPAFVKLMEGLSGKKPCDRKTLRSKLEAAKSTVTGYMKEELAKTKYVCTTADIW</sequence>
<comment type="caution">
    <text evidence="1">The sequence shown here is derived from an EMBL/GenBank/DDBJ whole genome shotgun (WGS) entry which is preliminary data.</text>
</comment>
<name>A0A8K0C6Z9_IGNLU</name>
<gene>
    <name evidence="1" type="ORF">ILUMI_27210</name>
</gene>
<dbReference type="EMBL" id="VTPC01091252">
    <property type="protein sequence ID" value="KAF2878962.1"/>
    <property type="molecule type" value="Genomic_DNA"/>
</dbReference>
<evidence type="ECO:0000313" key="1">
    <source>
        <dbReference type="EMBL" id="KAF2878962.1"/>
    </source>
</evidence>
<proteinExistence type="predicted"/>